<dbReference type="InterPro" id="IPR010852">
    <property type="entry name" value="ABATE"/>
</dbReference>
<reference evidence="2" key="1">
    <citation type="submission" date="2013-08" db="EMBL/GenBank/DDBJ databases">
        <authorList>
            <person name="Mendez C."/>
            <person name="Richter M."/>
            <person name="Ferrer M."/>
            <person name="Sanchez J."/>
        </authorList>
    </citation>
    <scope>NUCLEOTIDE SEQUENCE</scope>
</reference>
<protein>
    <submittedName>
        <fullName evidence="2">Protein containing DUF1470</fullName>
    </submittedName>
</protein>
<gene>
    <name evidence="2" type="ORF">B2A_01348</name>
</gene>
<dbReference type="PANTHER" id="PTHR35525:SF3">
    <property type="entry name" value="BLL6575 PROTEIN"/>
    <property type="match status" value="1"/>
</dbReference>
<name>T1CHU9_9ZZZZ</name>
<dbReference type="Gene3D" id="1.10.3300.10">
    <property type="entry name" value="Jann2411-like domain"/>
    <property type="match status" value="1"/>
</dbReference>
<reference evidence="2" key="2">
    <citation type="journal article" date="2014" name="ISME J.">
        <title>Microbial stratification in low pH oxic and suboxic macroscopic growths along an acid mine drainage.</title>
        <authorList>
            <person name="Mendez-Garcia C."/>
            <person name="Mesa V."/>
            <person name="Sprenger R.R."/>
            <person name="Richter M."/>
            <person name="Diez M.S."/>
            <person name="Solano J."/>
            <person name="Bargiela R."/>
            <person name="Golyshina O.V."/>
            <person name="Manteca A."/>
            <person name="Ramos J.L."/>
            <person name="Gallego J.R."/>
            <person name="Llorente I."/>
            <person name="Martins Dos Santos V.A."/>
            <person name="Jensen O.N."/>
            <person name="Pelaez A.I."/>
            <person name="Sanchez J."/>
            <person name="Ferrer M."/>
        </authorList>
    </citation>
    <scope>NUCLEOTIDE SEQUENCE</scope>
</reference>
<dbReference type="PANTHER" id="PTHR35525">
    <property type="entry name" value="BLL6575 PROTEIN"/>
    <property type="match status" value="1"/>
</dbReference>
<proteinExistence type="predicted"/>
<comment type="caution">
    <text evidence="2">The sequence shown here is derived from an EMBL/GenBank/DDBJ whole genome shotgun (WGS) entry which is preliminary data.</text>
</comment>
<organism evidence="2">
    <name type="scientific">mine drainage metagenome</name>
    <dbReference type="NCBI Taxonomy" id="410659"/>
    <lineage>
        <taxon>unclassified sequences</taxon>
        <taxon>metagenomes</taxon>
        <taxon>ecological metagenomes</taxon>
    </lineage>
</organism>
<evidence type="ECO:0000259" key="1">
    <source>
        <dbReference type="Pfam" id="PF11706"/>
    </source>
</evidence>
<dbReference type="EMBL" id="AUZZ01000999">
    <property type="protein sequence ID" value="EQD65984.1"/>
    <property type="molecule type" value="Genomic_DNA"/>
</dbReference>
<evidence type="ECO:0000313" key="2">
    <source>
        <dbReference type="EMBL" id="EQD65984.1"/>
    </source>
</evidence>
<feature type="domain" description="Zinc finger CGNR" evidence="1">
    <location>
        <begin position="131"/>
        <end position="170"/>
    </location>
</feature>
<dbReference type="AlphaFoldDB" id="T1CHU9"/>
<dbReference type="Pfam" id="PF11706">
    <property type="entry name" value="zf-CGNR"/>
    <property type="match status" value="1"/>
</dbReference>
<sequence>MPVDPLLPISIDRARSLVAFLNTRPCPACRAGEAIGPGQPRGRTALDLHRLRADLIDLLDARIDGRPPGPELLRRVNWWLRRAARIPQIAWRGGTIEVQSWPVRGGPSNDGGPGPAADWILMVASPRLPIDRCAAEGCRHFLVRRRANQRWCSPEGCGNRARVARHYLRRGRPGDASKGRPGPRGS</sequence>
<dbReference type="Pfam" id="PF07336">
    <property type="entry name" value="ABATE"/>
    <property type="match status" value="1"/>
</dbReference>
<dbReference type="InterPro" id="IPR021005">
    <property type="entry name" value="Znf_CGNR"/>
</dbReference>
<accession>T1CHU9</accession>
<dbReference type="SUPFAM" id="SSF160904">
    <property type="entry name" value="Jann2411-like"/>
    <property type="match status" value="1"/>
</dbReference>
<dbReference type="InterPro" id="IPR023286">
    <property type="entry name" value="ABATE_dom_sf"/>
</dbReference>